<comment type="caution">
    <text evidence="10">The sequence shown here is derived from an EMBL/GenBank/DDBJ whole genome shotgun (WGS) entry which is preliminary data.</text>
</comment>
<dbReference type="PANTHER" id="PTHR45888:SF1">
    <property type="entry name" value="HISTONE-LYSINE N-METHYLTRANSFERASE 2C"/>
    <property type="match status" value="1"/>
</dbReference>
<evidence type="ECO:0000313" key="10">
    <source>
        <dbReference type="EMBL" id="KAJ4920999.1"/>
    </source>
</evidence>
<evidence type="ECO:0000313" key="11">
    <source>
        <dbReference type="Proteomes" id="UP001219934"/>
    </source>
</evidence>
<evidence type="ECO:0000256" key="6">
    <source>
        <dbReference type="ARBA" id="ARBA00023015"/>
    </source>
</evidence>
<organism evidence="10 11">
    <name type="scientific">Pogonophryne albipinna</name>
    <dbReference type="NCBI Taxonomy" id="1090488"/>
    <lineage>
        <taxon>Eukaryota</taxon>
        <taxon>Metazoa</taxon>
        <taxon>Chordata</taxon>
        <taxon>Craniata</taxon>
        <taxon>Vertebrata</taxon>
        <taxon>Euteleostomi</taxon>
        <taxon>Actinopterygii</taxon>
        <taxon>Neopterygii</taxon>
        <taxon>Teleostei</taxon>
        <taxon>Neoteleostei</taxon>
        <taxon>Acanthomorphata</taxon>
        <taxon>Eupercaria</taxon>
        <taxon>Perciformes</taxon>
        <taxon>Notothenioidei</taxon>
        <taxon>Pogonophryne</taxon>
    </lineage>
</organism>
<dbReference type="PANTHER" id="PTHR45888">
    <property type="entry name" value="HL01030P-RELATED"/>
    <property type="match status" value="1"/>
</dbReference>
<evidence type="ECO:0000256" key="7">
    <source>
        <dbReference type="ARBA" id="ARBA00023163"/>
    </source>
</evidence>
<dbReference type="GO" id="GO:0045944">
    <property type="term" value="P:positive regulation of transcription by RNA polymerase II"/>
    <property type="evidence" value="ECO:0007669"/>
    <property type="project" value="TreeGrafter"/>
</dbReference>
<dbReference type="Proteomes" id="UP001219934">
    <property type="component" value="Unassembled WGS sequence"/>
</dbReference>
<dbReference type="AlphaFoldDB" id="A0AAD6F486"/>
<accession>A0AAD6F486</accession>
<evidence type="ECO:0000256" key="1">
    <source>
        <dbReference type="ARBA" id="ARBA00004123"/>
    </source>
</evidence>
<evidence type="ECO:0000256" key="8">
    <source>
        <dbReference type="ARBA" id="ARBA00023242"/>
    </source>
</evidence>
<proteinExistence type="predicted"/>
<evidence type="ECO:0000256" key="5">
    <source>
        <dbReference type="ARBA" id="ARBA00022833"/>
    </source>
</evidence>
<evidence type="ECO:0000256" key="2">
    <source>
        <dbReference type="ARBA" id="ARBA00022723"/>
    </source>
</evidence>
<name>A0AAD6F486_9TELE</name>
<gene>
    <name evidence="10" type="ORF">JOQ06_027950</name>
</gene>
<reference evidence="10" key="1">
    <citation type="submission" date="2022-11" db="EMBL/GenBank/DDBJ databases">
        <title>Chromosome-level genome of Pogonophryne albipinna.</title>
        <authorList>
            <person name="Jo E."/>
        </authorList>
    </citation>
    <scope>NUCLEOTIDE SEQUENCE</scope>
    <source>
        <strain evidence="10">SGF0006</strain>
        <tissue evidence="10">Muscle</tissue>
    </source>
</reference>
<keyword evidence="2" id="KW-0479">Metal-binding</keyword>
<keyword evidence="7" id="KW-0804">Transcription</keyword>
<evidence type="ECO:0000256" key="9">
    <source>
        <dbReference type="SAM" id="MobiDB-lite"/>
    </source>
</evidence>
<keyword evidence="11" id="KW-1185">Reference proteome</keyword>
<dbReference type="GO" id="GO:0003713">
    <property type="term" value="F:transcription coactivator activity"/>
    <property type="evidence" value="ECO:0007669"/>
    <property type="project" value="TreeGrafter"/>
</dbReference>
<dbReference type="EMBL" id="JAPTMU010000151">
    <property type="protein sequence ID" value="KAJ4920999.1"/>
    <property type="molecule type" value="Genomic_DNA"/>
</dbReference>
<keyword evidence="5" id="KW-0862">Zinc</keyword>
<feature type="region of interest" description="Disordered" evidence="9">
    <location>
        <begin position="1"/>
        <end position="49"/>
    </location>
</feature>
<keyword evidence="3" id="KW-0677">Repeat</keyword>
<dbReference type="GO" id="GO:0008270">
    <property type="term" value="F:zinc ion binding"/>
    <property type="evidence" value="ECO:0007669"/>
    <property type="project" value="UniProtKB-KW"/>
</dbReference>
<protein>
    <submittedName>
        <fullName evidence="10">Uncharacterized protein</fullName>
    </submittedName>
</protein>
<dbReference type="GO" id="GO:0042800">
    <property type="term" value="F:histone H3K4 methyltransferase activity"/>
    <property type="evidence" value="ECO:0007669"/>
    <property type="project" value="TreeGrafter"/>
</dbReference>
<sequence length="144" mass="15560">MDSPDSLDPSGRKKPPRCKRLARPEKGPPKNKRRKKEEELLSSSSSSELVGTHLRQLSVLPLMEPVLGGDLNLFPPYGSSSLGSESRLTGSFGNGCLGGVTDYYSTLIYKVLLLLYPHIQGIQGLMLGRSLVSPSSQSKSSSLD</sequence>
<evidence type="ECO:0000256" key="4">
    <source>
        <dbReference type="ARBA" id="ARBA00022771"/>
    </source>
</evidence>
<keyword evidence="8" id="KW-0539">Nucleus</keyword>
<evidence type="ECO:0000256" key="3">
    <source>
        <dbReference type="ARBA" id="ARBA00022737"/>
    </source>
</evidence>
<comment type="subcellular location">
    <subcellularLocation>
        <location evidence="1">Nucleus</location>
    </subcellularLocation>
</comment>
<keyword evidence="6" id="KW-0805">Transcription regulation</keyword>
<feature type="compositionally biased region" description="Basic residues" evidence="9">
    <location>
        <begin position="12"/>
        <end position="21"/>
    </location>
</feature>
<dbReference type="GO" id="GO:0044666">
    <property type="term" value="C:MLL3/4 complex"/>
    <property type="evidence" value="ECO:0007669"/>
    <property type="project" value="TreeGrafter"/>
</dbReference>
<keyword evidence="4" id="KW-0863">Zinc-finger</keyword>